<evidence type="ECO:0000313" key="2">
    <source>
        <dbReference type="EMBL" id="KAK8885906.1"/>
    </source>
</evidence>
<name>A0ABR2K568_9EUKA</name>
<evidence type="ECO:0000313" key="3">
    <source>
        <dbReference type="Proteomes" id="UP001470230"/>
    </source>
</evidence>
<accession>A0ABR2K568</accession>
<dbReference type="Proteomes" id="UP001470230">
    <property type="component" value="Unassembled WGS sequence"/>
</dbReference>
<sequence length="213" mass="23329">MMKRFGIGNIEGGYKDPSATLPSFRAINTAAPQLKECEMRMILDKGVAENFVEFKAHIASSGSVYIGTSSNARCVVNIKANISNKILNTSITIDSMSPYQLRCCEPYRAVKCGYANTSWHSFRPEFMDTLYEVSHNLSYISDVGASQAPASPSKWARVKEFIFSILKVVAIVAVAVIVPVVATSVQASHSLVWTYAAKIQSNFNQTTINNLSS</sequence>
<reference evidence="2 3" key="1">
    <citation type="submission" date="2024-04" db="EMBL/GenBank/DDBJ databases">
        <title>Tritrichomonas musculus Genome.</title>
        <authorList>
            <person name="Alves-Ferreira E."/>
            <person name="Grigg M."/>
            <person name="Lorenzi H."/>
            <person name="Galac M."/>
        </authorList>
    </citation>
    <scope>NUCLEOTIDE SEQUENCE [LARGE SCALE GENOMIC DNA]</scope>
    <source>
        <strain evidence="2 3">EAF2021</strain>
    </source>
</reference>
<protein>
    <submittedName>
        <fullName evidence="2">Uncharacterized protein</fullName>
    </submittedName>
</protein>
<keyword evidence="1" id="KW-1133">Transmembrane helix</keyword>
<evidence type="ECO:0000256" key="1">
    <source>
        <dbReference type="SAM" id="Phobius"/>
    </source>
</evidence>
<proteinExistence type="predicted"/>
<keyword evidence="1" id="KW-0472">Membrane</keyword>
<gene>
    <name evidence="2" type="ORF">M9Y10_041363</name>
</gene>
<dbReference type="EMBL" id="JAPFFF010000007">
    <property type="protein sequence ID" value="KAK8885906.1"/>
    <property type="molecule type" value="Genomic_DNA"/>
</dbReference>
<keyword evidence="3" id="KW-1185">Reference proteome</keyword>
<feature type="transmembrane region" description="Helical" evidence="1">
    <location>
        <begin position="161"/>
        <end position="182"/>
    </location>
</feature>
<organism evidence="2 3">
    <name type="scientific">Tritrichomonas musculus</name>
    <dbReference type="NCBI Taxonomy" id="1915356"/>
    <lineage>
        <taxon>Eukaryota</taxon>
        <taxon>Metamonada</taxon>
        <taxon>Parabasalia</taxon>
        <taxon>Tritrichomonadida</taxon>
        <taxon>Tritrichomonadidae</taxon>
        <taxon>Tritrichomonas</taxon>
    </lineage>
</organism>
<comment type="caution">
    <text evidence="2">The sequence shown here is derived from an EMBL/GenBank/DDBJ whole genome shotgun (WGS) entry which is preliminary data.</text>
</comment>
<keyword evidence="1" id="KW-0812">Transmembrane</keyword>